<gene>
    <name evidence="2" type="ORF">NUH88_08865</name>
</gene>
<dbReference type="RefSeq" id="WP_257771495.1">
    <property type="nucleotide sequence ID" value="NZ_CP102480.1"/>
</dbReference>
<dbReference type="Gene3D" id="1.10.287.500">
    <property type="entry name" value="Helix hairpin bin"/>
    <property type="match status" value="1"/>
</dbReference>
<dbReference type="EC" id="3.6.1.-" evidence="2"/>
<dbReference type="Proteomes" id="UP001060336">
    <property type="component" value="Chromosome"/>
</dbReference>
<feature type="compositionally biased region" description="Acidic residues" evidence="1">
    <location>
        <begin position="243"/>
        <end position="252"/>
    </location>
</feature>
<evidence type="ECO:0000313" key="3">
    <source>
        <dbReference type="Proteomes" id="UP001060336"/>
    </source>
</evidence>
<feature type="region of interest" description="Disordered" evidence="1">
    <location>
        <begin position="229"/>
        <end position="252"/>
    </location>
</feature>
<organism evidence="2 3">
    <name type="scientific">Nisaea acidiphila</name>
    <dbReference type="NCBI Taxonomy" id="1862145"/>
    <lineage>
        <taxon>Bacteria</taxon>
        <taxon>Pseudomonadati</taxon>
        <taxon>Pseudomonadota</taxon>
        <taxon>Alphaproteobacteria</taxon>
        <taxon>Rhodospirillales</taxon>
        <taxon>Thalassobaculaceae</taxon>
        <taxon>Nisaea</taxon>
    </lineage>
</organism>
<keyword evidence="2" id="KW-0378">Hydrolase</keyword>
<dbReference type="SUPFAM" id="SSF75708">
    <property type="entry name" value="Chemotaxis phosphatase CheZ"/>
    <property type="match status" value="1"/>
</dbReference>
<evidence type="ECO:0000313" key="2">
    <source>
        <dbReference type="EMBL" id="UUX51798.1"/>
    </source>
</evidence>
<reference evidence="2" key="1">
    <citation type="submission" date="2022-08" db="EMBL/GenBank/DDBJ databases">
        <title>Nisaea acidiphila sp. nov., isolated from a marine algal debris and emended description of the genus Nisaea Urios et al. 2008.</title>
        <authorList>
            <person name="Kwon K."/>
        </authorList>
    </citation>
    <scope>NUCLEOTIDE SEQUENCE</scope>
    <source>
        <strain evidence="2">MEBiC11861</strain>
    </source>
</reference>
<protein>
    <submittedName>
        <fullName evidence="2">Protein phosphatase CheZ</fullName>
        <ecNumber evidence="2">3.6.1.-</ecNumber>
    </submittedName>
</protein>
<sequence length="252" mass="27569">MPRYMKTPYSIETRRAANNGSKNGATADAVVSAAEVDLSEVMEAIRSLERKIDGGGVSIGGNSAPPAPSTANDAVAVQDKKIEEIRTEIADIAGRIQATKVEIAALRHPLSNDDKFEAASAELSEIVRQTEGATEGIMSNAEKIEEVVADLMSVTTDEYANSRLGDIADFITAIYESCNFQDLTGQRITKVIKVLNYIEERVDAMMETWDIREFQTMPLPEDITRKDEDLTLSGPMQEGEAISQEEIDAMFD</sequence>
<evidence type="ECO:0000256" key="1">
    <source>
        <dbReference type="SAM" id="MobiDB-lite"/>
    </source>
</evidence>
<dbReference type="KEGG" id="naci:NUH88_08865"/>
<name>A0A9J7AXK3_9PROT</name>
<proteinExistence type="predicted"/>
<accession>A0A9J7AXK3</accession>
<keyword evidence="3" id="KW-1185">Reference proteome</keyword>
<dbReference type="AlphaFoldDB" id="A0A9J7AXK3"/>
<dbReference type="GO" id="GO:0016787">
    <property type="term" value="F:hydrolase activity"/>
    <property type="evidence" value="ECO:0007669"/>
    <property type="project" value="UniProtKB-KW"/>
</dbReference>
<dbReference type="EMBL" id="CP102480">
    <property type="protein sequence ID" value="UUX51798.1"/>
    <property type="molecule type" value="Genomic_DNA"/>
</dbReference>